<sequence length="341" mass="37501">MVTLSPAYLPSDGGTQAASAAPSVEENWVVQPSLTLLVLLLVPCVLLLFFLNCFLLFHRLPAFSLRKRASRRKVGQYPCVRVGHSGQARLEPPYMLSPGVVLREGRLGSDTISQGFEATLALEEGVCGRQNTPQSRGSCCQGGSIPSDQICCSPRPRCATPLPCCAPRRAWNAPAYVKKRLRPKVWKVREDELGSSCELDTRHNHVPPNTPAADNALGVTPKVKFCHTSSTQRKSHVGMVPFTLGGSELLEDPSVIPREDTAEHLDASSSLPGPGLDSDFGVSAGISLHILSSDSDSGSQSWTSGMEWDYYDPCYMRRNRLRRDARHNRHLPMMCSKQYWI</sequence>
<keyword evidence="1" id="KW-0812">Transmembrane</keyword>
<proteinExistence type="predicted"/>
<keyword evidence="1" id="KW-1133">Transmembrane helix</keyword>
<dbReference type="GeneID" id="108718903"/>
<feature type="transmembrane region" description="Helical" evidence="1">
    <location>
        <begin position="34"/>
        <end position="57"/>
    </location>
</feature>
<organism evidence="2 3">
    <name type="scientific">Xenopus laevis</name>
    <name type="common">African clawed frog</name>
    <dbReference type="NCBI Taxonomy" id="8355"/>
    <lineage>
        <taxon>Eukaryota</taxon>
        <taxon>Metazoa</taxon>
        <taxon>Chordata</taxon>
        <taxon>Craniata</taxon>
        <taxon>Vertebrata</taxon>
        <taxon>Euteleostomi</taxon>
        <taxon>Amphibia</taxon>
        <taxon>Batrachia</taxon>
        <taxon>Anura</taxon>
        <taxon>Pipoidea</taxon>
        <taxon>Pipidae</taxon>
        <taxon>Xenopodinae</taxon>
        <taxon>Xenopus</taxon>
        <taxon>Xenopus</taxon>
    </lineage>
</organism>
<evidence type="ECO:0000313" key="2">
    <source>
        <dbReference type="Proteomes" id="UP000186698"/>
    </source>
</evidence>
<reference evidence="3" key="1">
    <citation type="submission" date="2025-08" db="UniProtKB">
        <authorList>
            <consortium name="RefSeq"/>
        </authorList>
    </citation>
    <scope>IDENTIFICATION</scope>
    <source>
        <strain evidence="3">J_2021</strain>
        <tissue evidence="3">Erythrocytes</tissue>
    </source>
</reference>
<dbReference type="Proteomes" id="UP000186698">
    <property type="component" value="Chromosome 1L"/>
</dbReference>
<dbReference type="AlphaFoldDB" id="A0ABE4N5F2"/>
<dbReference type="RefSeq" id="XP_018122910.1">
    <property type="nucleotide sequence ID" value="XM_018267421.2"/>
</dbReference>
<keyword evidence="1" id="KW-0472">Membrane</keyword>
<accession>A0ABE4N5F2</accession>
<dbReference type="KEGG" id="xla:108718903"/>
<keyword evidence="2" id="KW-1185">Reference proteome</keyword>
<gene>
    <name evidence="3" type="primary">hwa.L</name>
</gene>
<evidence type="ECO:0000313" key="3">
    <source>
        <dbReference type="RefSeq" id="XP_018122910.1"/>
    </source>
</evidence>
<protein>
    <submittedName>
        <fullName evidence="3">Protein huluwa isoform X1</fullName>
    </submittedName>
</protein>
<name>A0ABE4N5F2_XENLA</name>
<evidence type="ECO:0000256" key="1">
    <source>
        <dbReference type="SAM" id="Phobius"/>
    </source>
</evidence>